<evidence type="ECO:0000256" key="1">
    <source>
        <dbReference type="ARBA" id="ARBA00006845"/>
    </source>
</evidence>
<feature type="domain" description="Barstar (barnase inhibitor)" evidence="2">
    <location>
        <begin position="3"/>
        <end position="79"/>
    </location>
</feature>
<dbReference type="Pfam" id="PF01337">
    <property type="entry name" value="Barstar"/>
    <property type="match status" value="1"/>
</dbReference>
<gene>
    <name evidence="3" type="ORF">HMPREF9708_00322</name>
</gene>
<dbReference type="AlphaFoldDB" id="H3NHI3"/>
<accession>H3NHI3</accession>
<dbReference type="Proteomes" id="UP000006190">
    <property type="component" value="Unassembled WGS sequence"/>
</dbReference>
<evidence type="ECO:0000313" key="3">
    <source>
        <dbReference type="EMBL" id="EHR38238.1"/>
    </source>
</evidence>
<dbReference type="Gene3D" id="3.30.370.10">
    <property type="entry name" value="Barstar-like"/>
    <property type="match status" value="1"/>
</dbReference>
<dbReference type="InterPro" id="IPR035905">
    <property type="entry name" value="Barstar-like_sf"/>
</dbReference>
<dbReference type="EMBL" id="AGEG01000002">
    <property type="protein sequence ID" value="EHR38238.1"/>
    <property type="molecule type" value="Genomic_DNA"/>
</dbReference>
<evidence type="ECO:0000259" key="2">
    <source>
        <dbReference type="Pfam" id="PF01337"/>
    </source>
</evidence>
<comment type="caution">
    <text evidence="3">The sequence shown here is derived from an EMBL/GenBank/DDBJ whole genome shotgun (WGS) entry which is preliminary data.</text>
</comment>
<dbReference type="STRING" id="883113.HMPREF9708_00322"/>
<comment type="similarity">
    <text evidence="1">Belongs to the barstar family.</text>
</comment>
<evidence type="ECO:0000313" key="4">
    <source>
        <dbReference type="Proteomes" id="UP000006190"/>
    </source>
</evidence>
<dbReference type="eggNOG" id="ENOG5033AG9">
    <property type="taxonomic scope" value="Bacteria"/>
</dbReference>
<sequence length="87" mass="10315">MIYRLDGRQFLNRERAYEYLIEELSLPSYTGHNLDALWDVVMDKGNMELEILYGRSILDHLEGYGRQLLDLFGDLNQEAGYHVVVYW</sequence>
<proteinExistence type="inferred from homology"/>
<name>H3NHI3_9LACT</name>
<dbReference type="HOGENOM" id="CLU_121832_2_1_9"/>
<dbReference type="SUPFAM" id="SSF52038">
    <property type="entry name" value="Barstar-related"/>
    <property type="match status" value="1"/>
</dbReference>
<organism evidence="3 4">
    <name type="scientific">Facklamia languida CCUG 37842</name>
    <dbReference type="NCBI Taxonomy" id="883113"/>
    <lineage>
        <taxon>Bacteria</taxon>
        <taxon>Bacillati</taxon>
        <taxon>Bacillota</taxon>
        <taxon>Bacilli</taxon>
        <taxon>Lactobacillales</taxon>
        <taxon>Aerococcaceae</taxon>
        <taxon>Facklamia</taxon>
    </lineage>
</organism>
<protein>
    <recommendedName>
        <fullName evidence="2">Barstar (barnase inhibitor) domain-containing protein</fullName>
    </recommendedName>
</protein>
<keyword evidence="4" id="KW-1185">Reference proteome</keyword>
<dbReference type="InterPro" id="IPR000468">
    <property type="entry name" value="Barstar"/>
</dbReference>
<dbReference type="PATRIC" id="fig|883113.3.peg.326"/>
<reference evidence="3 4" key="1">
    <citation type="submission" date="2012-01" db="EMBL/GenBank/DDBJ databases">
        <title>The Genome Sequence of Facklamia languida CCUG 37842.</title>
        <authorList>
            <consortium name="The Broad Institute Genome Sequencing Platform"/>
            <person name="Earl A."/>
            <person name="Ward D."/>
            <person name="Feldgarden M."/>
            <person name="Gevers D."/>
            <person name="Huys G."/>
            <person name="Young S.K."/>
            <person name="Zeng Q."/>
            <person name="Gargeya S."/>
            <person name="Fitzgerald M."/>
            <person name="Haas B."/>
            <person name="Abouelleil A."/>
            <person name="Alvarado L."/>
            <person name="Arachchi H.M."/>
            <person name="Berlin A."/>
            <person name="Chapman S.B."/>
            <person name="Gearin G."/>
            <person name="Goldberg J."/>
            <person name="Griggs A."/>
            <person name="Gujja S."/>
            <person name="Hansen M."/>
            <person name="Heiman D."/>
            <person name="Howarth C."/>
            <person name="Larimer J."/>
            <person name="Lui A."/>
            <person name="MacDonald P.J.P."/>
            <person name="McCowen C."/>
            <person name="Montmayeur A."/>
            <person name="Murphy C."/>
            <person name="Neiman D."/>
            <person name="Pearson M."/>
            <person name="Priest M."/>
            <person name="Roberts A."/>
            <person name="Saif S."/>
            <person name="Shea T."/>
            <person name="Sisk P."/>
            <person name="Stolte C."/>
            <person name="Sykes S."/>
            <person name="Wortman J."/>
            <person name="Nusbaum C."/>
            <person name="Birren B."/>
        </authorList>
    </citation>
    <scope>NUCLEOTIDE SEQUENCE [LARGE SCALE GENOMIC DNA]</scope>
    <source>
        <strain evidence="3 4">CCUG 37842</strain>
    </source>
</reference>